<protein>
    <submittedName>
        <fullName evidence="6">Uncharacterized protein</fullName>
    </submittedName>
</protein>
<gene>
    <name evidence="6" type="ORF">BCR38DRAFT_454049</name>
</gene>
<evidence type="ECO:0000313" key="6">
    <source>
        <dbReference type="EMBL" id="ORY71546.1"/>
    </source>
</evidence>
<dbReference type="Proteomes" id="UP000193689">
    <property type="component" value="Unassembled WGS sequence"/>
</dbReference>
<comment type="caution">
    <text evidence="6">The sequence shown here is derived from an EMBL/GenBank/DDBJ whole genome shotgun (WGS) entry which is preliminary data.</text>
</comment>
<evidence type="ECO:0000313" key="7">
    <source>
        <dbReference type="Proteomes" id="UP000193689"/>
    </source>
</evidence>
<reference evidence="6 7" key="1">
    <citation type="submission" date="2016-07" db="EMBL/GenBank/DDBJ databases">
        <title>Pervasive Adenine N6-methylation of Active Genes in Fungi.</title>
        <authorList>
            <consortium name="DOE Joint Genome Institute"/>
            <person name="Mondo S.J."/>
            <person name="Dannebaum R.O."/>
            <person name="Kuo R.C."/>
            <person name="Labutti K."/>
            <person name="Haridas S."/>
            <person name="Kuo A."/>
            <person name="Salamov A."/>
            <person name="Ahrendt S.R."/>
            <person name="Lipzen A."/>
            <person name="Sullivan W."/>
            <person name="Andreopoulos W.B."/>
            <person name="Clum A."/>
            <person name="Lindquist E."/>
            <person name="Daum C."/>
            <person name="Ramamoorthy G.K."/>
            <person name="Gryganskyi A."/>
            <person name="Culley D."/>
            <person name="Magnuson J.K."/>
            <person name="James T.Y."/>
            <person name="O'Malley M.A."/>
            <person name="Stajich J.E."/>
            <person name="Spatafora J.W."/>
            <person name="Visel A."/>
            <person name="Grigoriev I.V."/>
        </authorList>
    </citation>
    <scope>NUCLEOTIDE SEQUENCE [LARGE SCALE GENOMIC DNA]</scope>
    <source>
        <strain evidence="6 7">CBS 129021</strain>
    </source>
</reference>
<accession>A0A1Y2EJU0</accession>
<feature type="transmembrane region" description="Helical" evidence="5">
    <location>
        <begin position="12"/>
        <end position="31"/>
    </location>
</feature>
<dbReference type="PANTHER" id="PTHR10250:SF26">
    <property type="entry name" value="GLUTATHIONE S-TRANSFERASE 3, MITOCHONDRIAL"/>
    <property type="match status" value="1"/>
</dbReference>
<sequence length="150" mass="16415">MTFALQLPSEYGYVLTVASASLFVNTYHFVLSGKARTASGLRYPIPYAAAEHAAKDPAAYKFNCVQRAHGNFVENYTPFLGALLISGLRFPVASAACGAAWVLGRVWYAAGYMRRGPEGRVNGFRLSFYPDLVLKFLATWTSVQMAMEAA</sequence>
<evidence type="ECO:0000256" key="5">
    <source>
        <dbReference type="SAM" id="Phobius"/>
    </source>
</evidence>
<keyword evidence="2 5" id="KW-0812">Transmembrane</keyword>
<dbReference type="GO" id="GO:0005635">
    <property type="term" value="C:nuclear envelope"/>
    <property type="evidence" value="ECO:0007669"/>
    <property type="project" value="TreeGrafter"/>
</dbReference>
<keyword evidence="4 5" id="KW-0472">Membrane</keyword>
<dbReference type="GO" id="GO:0016020">
    <property type="term" value="C:membrane"/>
    <property type="evidence" value="ECO:0007669"/>
    <property type="project" value="UniProtKB-SubCell"/>
</dbReference>
<dbReference type="GO" id="GO:0004602">
    <property type="term" value="F:glutathione peroxidase activity"/>
    <property type="evidence" value="ECO:0007669"/>
    <property type="project" value="TreeGrafter"/>
</dbReference>
<dbReference type="GO" id="GO:0004364">
    <property type="term" value="F:glutathione transferase activity"/>
    <property type="evidence" value="ECO:0007669"/>
    <property type="project" value="TreeGrafter"/>
</dbReference>
<dbReference type="InterPro" id="IPR001129">
    <property type="entry name" value="Membr-assoc_MAPEG"/>
</dbReference>
<dbReference type="STRING" id="1141098.A0A1Y2EJU0"/>
<evidence type="ECO:0000256" key="2">
    <source>
        <dbReference type="ARBA" id="ARBA00022692"/>
    </source>
</evidence>
<dbReference type="Gene3D" id="1.20.120.550">
    <property type="entry name" value="Membrane associated eicosanoid/glutathione metabolism-like domain"/>
    <property type="match status" value="1"/>
</dbReference>
<proteinExistence type="predicted"/>
<dbReference type="SUPFAM" id="SSF161084">
    <property type="entry name" value="MAPEG domain-like"/>
    <property type="match status" value="1"/>
</dbReference>
<dbReference type="RefSeq" id="XP_040721138.1">
    <property type="nucleotide sequence ID" value="XM_040861667.1"/>
</dbReference>
<dbReference type="Pfam" id="PF01124">
    <property type="entry name" value="MAPEG"/>
    <property type="match status" value="1"/>
</dbReference>
<dbReference type="InterPro" id="IPR023352">
    <property type="entry name" value="MAPEG-like_dom_sf"/>
</dbReference>
<keyword evidence="3 5" id="KW-1133">Transmembrane helix</keyword>
<name>A0A1Y2EJU0_9PEZI</name>
<dbReference type="AlphaFoldDB" id="A0A1Y2EJU0"/>
<dbReference type="GO" id="GO:0005783">
    <property type="term" value="C:endoplasmic reticulum"/>
    <property type="evidence" value="ECO:0007669"/>
    <property type="project" value="TreeGrafter"/>
</dbReference>
<evidence type="ECO:0000256" key="3">
    <source>
        <dbReference type="ARBA" id="ARBA00022989"/>
    </source>
</evidence>
<dbReference type="GeneID" id="63777879"/>
<dbReference type="OrthoDB" id="410651at2759"/>
<comment type="subcellular location">
    <subcellularLocation>
        <location evidence="1">Membrane</location>
        <topology evidence="1">Multi-pass membrane protein</topology>
    </subcellularLocation>
</comment>
<dbReference type="PANTHER" id="PTHR10250">
    <property type="entry name" value="MICROSOMAL GLUTATHIONE S-TRANSFERASE"/>
    <property type="match status" value="1"/>
</dbReference>
<keyword evidence="7" id="KW-1185">Reference proteome</keyword>
<dbReference type="EMBL" id="MCFJ01000001">
    <property type="protein sequence ID" value="ORY71546.1"/>
    <property type="molecule type" value="Genomic_DNA"/>
</dbReference>
<evidence type="ECO:0000256" key="4">
    <source>
        <dbReference type="ARBA" id="ARBA00023136"/>
    </source>
</evidence>
<dbReference type="InterPro" id="IPR050997">
    <property type="entry name" value="MAPEG"/>
</dbReference>
<dbReference type="InParanoid" id="A0A1Y2EJU0"/>
<organism evidence="6 7">
    <name type="scientific">Pseudomassariella vexata</name>
    <dbReference type="NCBI Taxonomy" id="1141098"/>
    <lineage>
        <taxon>Eukaryota</taxon>
        <taxon>Fungi</taxon>
        <taxon>Dikarya</taxon>
        <taxon>Ascomycota</taxon>
        <taxon>Pezizomycotina</taxon>
        <taxon>Sordariomycetes</taxon>
        <taxon>Xylariomycetidae</taxon>
        <taxon>Amphisphaeriales</taxon>
        <taxon>Pseudomassariaceae</taxon>
        <taxon>Pseudomassariella</taxon>
    </lineage>
</organism>
<evidence type="ECO:0000256" key="1">
    <source>
        <dbReference type="ARBA" id="ARBA00004141"/>
    </source>
</evidence>